<organism evidence="1 2">
    <name type="scientific">Cryptococcus floricola</name>
    <dbReference type="NCBI Taxonomy" id="2591691"/>
    <lineage>
        <taxon>Eukaryota</taxon>
        <taxon>Fungi</taxon>
        <taxon>Dikarya</taxon>
        <taxon>Basidiomycota</taxon>
        <taxon>Agaricomycotina</taxon>
        <taxon>Tremellomycetes</taxon>
        <taxon>Tremellales</taxon>
        <taxon>Cryptococcaceae</taxon>
        <taxon>Cryptococcus</taxon>
    </lineage>
</organism>
<dbReference type="Proteomes" id="UP000322245">
    <property type="component" value="Unassembled WGS sequence"/>
</dbReference>
<comment type="caution">
    <text evidence="1">The sequence shown here is derived from an EMBL/GenBank/DDBJ whole genome shotgun (WGS) entry which is preliminary data.</text>
</comment>
<protein>
    <submittedName>
        <fullName evidence="1">Uncharacterized protein</fullName>
    </submittedName>
</protein>
<name>A0A5D3AJW2_9TREE</name>
<evidence type="ECO:0000313" key="2">
    <source>
        <dbReference type="Proteomes" id="UP000322245"/>
    </source>
</evidence>
<sequence length="106" mass="11212">MEPAAITHLEAELAARVADGSLLVAVDPNPVVLSPIGAVPKDGSGWRTIHHLSFPRSKSAVSVNSDIPKPLASFSYTTLEPLLESIRALLRTGSPVFLWKADIASA</sequence>
<evidence type="ECO:0000313" key="1">
    <source>
        <dbReference type="EMBL" id="TYJ51294.1"/>
    </source>
</evidence>
<proteinExistence type="predicted"/>
<keyword evidence="2" id="KW-1185">Reference proteome</keyword>
<dbReference type="EMBL" id="NIDF01000285">
    <property type="protein sequence ID" value="TYJ51294.1"/>
    <property type="molecule type" value="Genomic_DNA"/>
</dbReference>
<gene>
    <name evidence="1" type="ORF">B9479_008143</name>
</gene>
<dbReference type="AlphaFoldDB" id="A0A5D3AJW2"/>
<reference evidence="1 2" key="1">
    <citation type="submission" date="2017-05" db="EMBL/GenBank/DDBJ databases">
        <title>The Genome Sequence of Tsuchiyaea wingfieldii DSM 27421.</title>
        <authorList>
            <person name="Cuomo C."/>
            <person name="Passer A."/>
            <person name="Billmyre B."/>
            <person name="Heitman J."/>
        </authorList>
    </citation>
    <scope>NUCLEOTIDE SEQUENCE [LARGE SCALE GENOMIC DNA]</scope>
    <source>
        <strain evidence="1 2">DSM 27421</strain>
    </source>
</reference>
<accession>A0A5D3AJW2</accession>